<dbReference type="SUPFAM" id="SSF53955">
    <property type="entry name" value="Lysozyme-like"/>
    <property type="match status" value="1"/>
</dbReference>
<sequence length="479" mass="52597">MADVIRYARGGCAIGVLVLLTSGCATDKRATAVTAVDDAHYGGVVSAREYGFVRPAVDVVVTERGRGQVAPARADARGDLWQRVRAGLALDLAASPRIDDTAERFSRDAQYLARMSHQATPYLHAIVEEIERRGLPMELAFLPHVESRFNPRATSPKAAAGIWQFMPGTGREMGLRQDAWHDERRDALASTGAALDYLQQLHRRFDGDWELAMAAYNCGPGRVASAQAENLRRGRPTDFWSLDNLPSETKHYVPQILATARLVAEPNRYGLTLPPVPDRPQIEVVRTQRSLDLERIATASGVPLYELQRLNPGLKLGRTAPDRPGHIIVPIGIGERLGQSLEQVQVLPATASVARATTVNTTPRPRATQVQTVTRFHVVKGGENLSSIAREHGIETDQLARLNGLSQGESVLPGQTLRIQLTQAGPIRHRVARGESVKSLARRYGVTIQDLQRWNQIADNRLKPGDIILIYAPREAPLS</sequence>
<dbReference type="InterPro" id="IPR018392">
    <property type="entry name" value="LysM"/>
</dbReference>
<dbReference type="Pfam" id="PF01476">
    <property type="entry name" value="LysM"/>
    <property type="match status" value="2"/>
</dbReference>
<dbReference type="CDD" id="cd16894">
    <property type="entry name" value="MltD-like"/>
    <property type="match status" value="1"/>
</dbReference>
<dbReference type="InterPro" id="IPR023346">
    <property type="entry name" value="Lysozyme-like_dom_sf"/>
</dbReference>
<evidence type="ECO:0000259" key="2">
    <source>
        <dbReference type="PROSITE" id="PS51782"/>
    </source>
</evidence>
<name>A0A9X0WK98_9GAMM</name>
<proteinExistence type="inferred from homology"/>
<dbReference type="PANTHER" id="PTHR37423:SF2">
    <property type="entry name" value="MEMBRANE-BOUND LYTIC MUREIN TRANSGLYCOSYLASE C"/>
    <property type="match status" value="1"/>
</dbReference>
<feature type="domain" description="LysM" evidence="2">
    <location>
        <begin position="427"/>
        <end position="470"/>
    </location>
</feature>
<dbReference type="InterPro" id="IPR036779">
    <property type="entry name" value="LysM_dom_sf"/>
</dbReference>
<dbReference type="Gene3D" id="3.10.350.10">
    <property type="entry name" value="LysM domain"/>
    <property type="match status" value="2"/>
</dbReference>
<evidence type="ECO:0000256" key="1">
    <source>
        <dbReference type="ARBA" id="ARBA00007734"/>
    </source>
</evidence>
<dbReference type="Pfam" id="PF01464">
    <property type="entry name" value="SLT"/>
    <property type="match status" value="1"/>
</dbReference>
<reference evidence="3 4" key="1">
    <citation type="journal article" date="2020" name="Microorganisms">
        <title>Osmotic Adaptation and Compatible Solute Biosynthesis of Phototrophic Bacteria as Revealed from Genome Analyses.</title>
        <authorList>
            <person name="Imhoff J.F."/>
            <person name="Rahn T."/>
            <person name="Kunzel S."/>
            <person name="Keller A."/>
            <person name="Neulinger S.C."/>
        </authorList>
    </citation>
    <scope>NUCLEOTIDE SEQUENCE [LARGE SCALE GENOMIC DNA]</scope>
    <source>
        <strain evidence="3 4">DSM 21303</strain>
    </source>
</reference>
<dbReference type="PROSITE" id="PS51257">
    <property type="entry name" value="PROKAR_LIPOPROTEIN"/>
    <property type="match status" value="1"/>
</dbReference>
<dbReference type="GO" id="GO:0000270">
    <property type="term" value="P:peptidoglycan metabolic process"/>
    <property type="evidence" value="ECO:0007669"/>
    <property type="project" value="InterPro"/>
</dbReference>
<feature type="domain" description="LysM" evidence="2">
    <location>
        <begin position="375"/>
        <end position="419"/>
    </location>
</feature>
<dbReference type="SUPFAM" id="SSF54106">
    <property type="entry name" value="LysM domain"/>
    <property type="match status" value="2"/>
</dbReference>
<dbReference type="InterPro" id="IPR008258">
    <property type="entry name" value="Transglycosylase_SLT_dom_1"/>
</dbReference>
<dbReference type="InterPro" id="IPR000189">
    <property type="entry name" value="Transglyc_AS"/>
</dbReference>
<protein>
    <submittedName>
        <fullName evidence="3">Lytic transglycosylase</fullName>
    </submittedName>
</protein>
<dbReference type="CDD" id="cd00118">
    <property type="entry name" value="LysM"/>
    <property type="match status" value="2"/>
</dbReference>
<dbReference type="SMART" id="SM00257">
    <property type="entry name" value="LysM"/>
    <property type="match status" value="2"/>
</dbReference>
<evidence type="ECO:0000313" key="4">
    <source>
        <dbReference type="Proteomes" id="UP001138802"/>
    </source>
</evidence>
<dbReference type="PROSITE" id="PS51782">
    <property type="entry name" value="LYSM"/>
    <property type="match status" value="2"/>
</dbReference>
<dbReference type="PANTHER" id="PTHR37423">
    <property type="entry name" value="SOLUBLE LYTIC MUREIN TRANSGLYCOSYLASE-RELATED"/>
    <property type="match status" value="1"/>
</dbReference>
<comment type="similarity">
    <text evidence="1">Belongs to the transglycosylase Slt family.</text>
</comment>
<gene>
    <name evidence="3" type="ORF">CKO25_16725</name>
</gene>
<keyword evidence="4" id="KW-1185">Reference proteome</keyword>
<dbReference type="RefSeq" id="WP_200389070.1">
    <property type="nucleotide sequence ID" value="NZ_NRSD01000022.1"/>
</dbReference>
<evidence type="ECO:0000313" key="3">
    <source>
        <dbReference type="EMBL" id="MBK1646259.1"/>
    </source>
</evidence>
<dbReference type="GO" id="GO:0008933">
    <property type="term" value="F:peptidoglycan lytic transglycosylase activity"/>
    <property type="evidence" value="ECO:0007669"/>
    <property type="project" value="InterPro"/>
</dbReference>
<dbReference type="Gene3D" id="1.10.530.10">
    <property type="match status" value="1"/>
</dbReference>
<dbReference type="Proteomes" id="UP001138802">
    <property type="component" value="Unassembled WGS sequence"/>
</dbReference>
<dbReference type="GO" id="GO:0016020">
    <property type="term" value="C:membrane"/>
    <property type="evidence" value="ECO:0007669"/>
    <property type="project" value="InterPro"/>
</dbReference>
<accession>A0A9X0WK98</accession>
<comment type="caution">
    <text evidence="3">The sequence shown here is derived from an EMBL/GenBank/DDBJ whole genome shotgun (WGS) entry which is preliminary data.</text>
</comment>
<dbReference type="EMBL" id="NRSD01000022">
    <property type="protein sequence ID" value="MBK1646259.1"/>
    <property type="molecule type" value="Genomic_DNA"/>
</dbReference>
<dbReference type="PROSITE" id="PS00922">
    <property type="entry name" value="TRANSGLYCOSYLASE"/>
    <property type="match status" value="1"/>
</dbReference>
<dbReference type="AlphaFoldDB" id="A0A9X0WK98"/>
<organism evidence="3 4">
    <name type="scientific">Thiocapsa imhoffii</name>
    <dbReference type="NCBI Taxonomy" id="382777"/>
    <lineage>
        <taxon>Bacteria</taxon>
        <taxon>Pseudomonadati</taxon>
        <taxon>Pseudomonadota</taxon>
        <taxon>Gammaproteobacteria</taxon>
        <taxon>Chromatiales</taxon>
        <taxon>Chromatiaceae</taxon>
        <taxon>Thiocapsa</taxon>
    </lineage>
</organism>